<comment type="caution">
    <text evidence="1">The sequence shown here is derived from an EMBL/GenBank/DDBJ whole genome shotgun (WGS) entry which is preliminary data.</text>
</comment>
<protein>
    <submittedName>
        <fullName evidence="1">Uncharacterized protein (TIGR02413 family)</fullName>
    </submittedName>
</protein>
<name>A0ABS2P088_9BACI</name>
<keyword evidence="2" id="KW-1185">Reference proteome</keyword>
<proteinExistence type="predicted"/>
<reference evidence="1 2" key="1">
    <citation type="submission" date="2021-01" db="EMBL/GenBank/DDBJ databases">
        <title>Genomic Encyclopedia of Type Strains, Phase IV (KMG-IV): sequencing the most valuable type-strain genomes for metagenomic binning, comparative biology and taxonomic classification.</title>
        <authorList>
            <person name="Goeker M."/>
        </authorList>
    </citation>
    <scope>NUCLEOTIDE SEQUENCE [LARGE SCALE GENOMIC DNA]</scope>
    <source>
        <strain evidence="1 2">DSM 25879</strain>
    </source>
</reference>
<evidence type="ECO:0000313" key="1">
    <source>
        <dbReference type="EMBL" id="MBM7620358.1"/>
    </source>
</evidence>
<dbReference type="Proteomes" id="UP000737402">
    <property type="component" value="Unassembled WGS sequence"/>
</dbReference>
<sequence length="46" mass="5641">MTLHLLFVTITVKKREQSIEERLHEEKVVETLNTLKDRMYSDVRFY</sequence>
<gene>
    <name evidence="1" type="ORF">JOC95_002211</name>
</gene>
<dbReference type="EMBL" id="JAFBED010000004">
    <property type="protein sequence ID" value="MBM7620358.1"/>
    <property type="molecule type" value="Genomic_DNA"/>
</dbReference>
<dbReference type="RefSeq" id="WP_204415984.1">
    <property type="nucleotide sequence ID" value="NZ_JAFBED010000004.1"/>
</dbReference>
<dbReference type="Pfam" id="PF09501">
    <property type="entry name" value="Bac_small_YrzI"/>
    <property type="match status" value="1"/>
</dbReference>
<accession>A0ABS2P088</accession>
<evidence type="ECO:0000313" key="2">
    <source>
        <dbReference type="Proteomes" id="UP000737402"/>
    </source>
</evidence>
<dbReference type="InterPro" id="IPR012655">
    <property type="entry name" value="YrzI"/>
</dbReference>
<organism evidence="1 2">
    <name type="scientific">Sutcliffiella tianshenii</name>
    <dbReference type="NCBI Taxonomy" id="1463404"/>
    <lineage>
        <taxon>Bacteria</taxon>
        <taxon>Bacillati</taxon>
        <taxon>Bacillota</taxon>
        <taxon>Bacilli</taxon>
        <taxon>Bacillales</taxon>
        <taxon>Bacillaceae</taxon>
        <taxon>Sutcliffiella</taxon>
    </lineage>
</organism>